<feature type="transmembrane region" description="Helical" evidence="2">
    <location>
        <begin position="32"/>
        <end position="54"/>
    </location>
</feature>
<keyword evidence="4" id="KW-1185">Reference proteome</keyword>
<evidence type="ECO:0000256" key="1">
    <source>
        <dbReference type="SAM" id="MobiDB-lite"/>
    </source>
</evidence>
<evidence type="ECO:0000313" key="3">
    <source>
        <dbReference type="EMBL" id="MFF0541553.1"/>
    </source>
</evidence>
<dbReference type="RefSeq" id="WP_387698752.1">
    <property type="nucleotide sequence ID" value="NZ_JBIAMX010000001.1"/>
</dbReference>
<keyword evidence="2" id="KW-0812">Transmembrane</keyword>
<organism evidence="3 4">
    <name type="scientific">Nocardia thailandica</name>
    <dbReference type="NCBI Taxonomy" id="257275"/>
    <lineage>
        <taxon>Bacteria</taxon>
        <taxon>Bacillati</taxon>
        <taxon>Actinomycetota</taxon>
        <taxon>Actinomycetes</taxon>
        <taxon>Mycobacteriales</taxon>
        <taxon>Nocardiaceae</taxon>
        <taxon>Nocardia</taxon>
    </lineage>
</organism>
<feature type="region of interest" description="Disordered" evidence="1">
    <location>
        <begin position="121"/>
        <end position="157"/>
    </location>
</feature>
<accession>A0ABW6PGT8</accession>
<protein>
    <recommendedName>
        <fullName evidence="5">PH domain-containing protein</fullName>
    </recommendedName>
</protein>
<evidence type="ECO:0000256" key="2">
    <source>
        <dbReference type="SAM" id="Phobius"/>
    </source>
</evidence>
<gene>
    <name evidence="3" type="ORF">ACFYTF_01795</name>
</gene>
<feature type="compositionally biased region" description="Basic and acidic residues" evidence="1">
    <location>
        <begin position="137"/>
        <end position="148"/>
    </location>
</feature>
<keyword evidence="2" id="KW-1133">Transmembrane helix</keyword>
<evidence type="ECO:0008006" key="5">
    <source>
        <dbReference type="Google" id="ProtNLM"/>
    </source>
</evidence>
<keyword evidence="2" id="KW-0472">Membrane</keyword>
<feature type="transmembrane region" description="Helical" evidence="2">
    <location>
        <begin position="7"/>
        <end position="26"/>
    </location>
</feature>
<evidence type="ECO:0000313" key="4">
    <source>
        <dbReference type="Proteomes" id="UP001601444"/>
    </source>
</evidence>
<sequence>MIHGPLAYPLAVTIGALAVTAAWAPFADPDELSALAAVAVIVLLYTAFQLALAFGRVPGLRPPEVGSATRLRQQHHLVSRSWLEIGTPTGTRWLPVHYEPALRTFTGGAFTARPGVATAGGLRVFPSGRPRSTEPPGRLHDNPTRADPHPPATPTPRTRLLLDAQQAVGAPLAGLLWVYVENGDVAAFAAATTVAGAAFTWLAAIRGSDPS</sequence>
<comment type="caution">
    <text evidence="3">The sequence shown here is derived from an EMBL/GenBank/DDBJ whole genome shotgun (WGS) entry which is preliminary data.</text>
</comment>
<dbReference type="EMBL" id="JBIAMX010000001">
    <property type="protein sequence ID" value="MFF0541553.1"/>
    <property type="molecule type" value="Genomic_DNA"/>
</dbReference>
<name>A0ABW6PGT8_9NOCA</name>
<feature type="transmembrane region" description="Helical" evidence="2">
    <location>
        <begin position="185"/>
        <end position="205"/>
    </location>
</feature>
<reference evidence="3 4" key="1">
    <citation type="submission" date="2024-10" db="EMBL/GenBank/DDBJ databases">
        <title>The Natural Products Discovery Center: Release of the First 8490 Sequenced Strains for Exploring Actinobacteria Biosynthetic Diversity.</title>
        <authorList>
            <person name="Kalkreuter E."/>
            <person name="Kautsar S.A."/>
            <person name="Yang D."/>
            <person name="Bader C.D."/>
            <person name="Teijaro C.N."/>
            <person name="Fluegel L."/>
            <person name="Davis C.M."/>
            <person name="Simpson J.R."/>
            <person name="Lauterbach L."/>
            <person name="Steele A.D."/>
            <person name="Gui C."/>
            <person name="Meng S."/>
            <person name="Li G."/>
            <person name="Viehrig K."/>
            <person name="Ye F."/>
            <person name="Su P."/>
            <person name="Kiefer A.F."/>
            <person name="Nichols A."/>
            <person name="Cepeda A.J."/>
            <person name="Yan W."/>
            <person name="Fan B."/>
            <person name="Jiang Y."/>
            <person name="Adhikari A."/>
            <person name="Zheng C.-J."/>
            <person name="Schuster L."/>
            <person name="Cowan T.M."/>
            <person name="Smanski M.J."/>
            <person name="Chevrette M.G."/>
            <person name="De Carvalho L.P.S."/>
            <person name="Shen B."/>
        </authorList>
    </citation>
    <scope>NUCLEOTIDE SEQUENCE [LARGE SCALE GENOMIC DNA]</scope>
    <source>
        <strain evidence="3 4">NPDC004045</strain>
    </source>
</reference>
<dbReference type="Proteomes" id="UP001601444">
    <property type="component" value="Unassembled WGS sequence"/>
</dbReference>
<proteinExistence type="predicted"/>